<dbReference type="OrthoDB" id="10583088at2759"/>
<keyword evidence="2" id="KW-1185">Reference proteome</keyword>
<gene>
    <name evidence="1" type="ORF">CIB84_007661</name>
</gene>
<dbReference type="EMBL" id="PPHD01018796">
    <property type="protein sequence ID" value="POI28589.1"/>
    <property type="molecule type" value="Genomic_DNA"/>
</dbReference>
<evidence type="ECO:0000313" key="1">
    <source>
        <dbReference type="EMBL" id="POI28589.1"/>
    </source>
</evidence>
<evidence type="ECO:0000313" key="2">
    <source>
        <dbReference type="Proteomes" id="UP000237246"/>
    </source>
</evidence>
<sequence>MLDKFYLLLVFQNHLLGTGRQFLNTFGTLFTAPASGWTSNSIKTSGTTAPSQKLAAASQLTEQDTLVQRAEHIPAGKRTPMCAQCNQVIRFVSTHSTGSLIAELCFAFTDFDFLVTSIVCLLFSNREHQFCMCFI</sequence>
<dbReference type="Proteomes" id="UP000237246">
    <property type="component" value="Unassembled WGS sequence"/>
</dbReference>
<reference evidence="1 2" key="1">
    <citation type="submission" date="2018-01" db="EMBL/GenBank/DDBJ databases">
        <title>Comparison of the Chinese Bamboo Partridge and Red Junglefowl genome sequences highlights the importance of demography in genome evolution.</title>
        <authorList>
            <person name="Tiley G.P."/>
            <person name="Kimball R.T."/>
            <person name="Braun E.L."/>
            <person name="Burleigh J.G."/>
        </authorList>
    </citation>
    <scope>NUCLEOTIDE SEQUENCE [LARGE SCALE GENOMIC DNA]</scope>
    <source>
        <strain evidence="1">RTK389</strain>
        <tissue evidence="1">Blood</tissue>
    </source>
</reference>
<protein>
    <submittedName>
        <fullName evidence="1">Uncharacterized protein</fullName>
    </submittedName>
</protein>
<proteinExistence type="predicted"/>
<organism evidence="1 2">
    <name type="scientific">Bambusicola thoracicus</name>
    <name type="common">Chinese bamboo-partridge</name>
    <name type="synonym">Perdix thoracica</name>
    <dbReference type="NCBI Taxonomy" id="9083"/>
    <lineage>
        <taxon>Eukaryota</taxon>
        <taxon>Metazoa</taxon>
        <taxon>Chordata</taxon>
        <taxon>Craniata</taxon>
        <taxon>Vertebrata</taxon>
        <taxon>Euteleostomi</taxon>
        <taxon>Archelosauria</taxon>
        <taxon>Archosauria</taxon>
        <taxon>Dinosauria</taxon>
        <taxon>Saurischia</taxon>
        <taxon>Theropoda</taxon>
        <taxon>Coelurosauria</taxon>
        <taxon>Aves</taxon>
        <taxon>Neognathae</taxon>
        <taxon>Galloanserae</taxon>
        <taxon>Galliformes</taxon>
        <taxon>Phasianidae</taxon>
        <taxon>Perdicinae</taxon>
        <taxon>Bambusicola</taxon>
    </lineage>
</organism>
<accession>A0A2P4SWX4</accession>
<comment type="caution">
    <text evidence="1">The sequence shown here is derived from an EMBL/GenBank/DDBJ whole genome shotgun (WGS) entry which is preliminary data.</text>
</comment>
<name>A0A2P4SWX4_BAMTH</name>
<dbReference type="AlphaFoldDB" id="A0A2P4SWX4"/>